<dbReference type="InterPro" id="IPR006027">
    <property type="entry name" value="NusB_RsmB_TIM44"/>
</dbReference>
<accession>A0A809SEX4</accession>
<dbReference type="GO" id="GO:0006355">
    <property type="term" value="P:regulation of DNA-templated transcription"/>
    <property type="evidence" value="ECO:0007669"/>
    <property type="project" value="InterPro"/>
</dbReference>
<sequence>MLIENKKKSRREQRLQNIAVIYKHELLNYDYNISEIAQEYDLNKEQIDHILSVIKWDNFNKKVLNKFLNTDWTLERISPLLRAIILNACTEFHTLNPRIVINEAIEITKYYFGKPNELENAKQNEEKYYKFVNGVLENFYKAIISIEAKTINAK</sequence>
<dbReference type="KEGG" id="mfel:JPM2_4410"/>
<feature type="domain" description="NusB/RsmB/TIM44" evidence="2">
    <location>
        <begin position="38"/>
        <end position="141"/>
    </location>
</feature>
<dbReference type="Pfam" id="PF01029">
    <property type="entry name" value="NusB"/>
    <property type="match status" value="1"/>
</dbReference>
<evidence type="ECO:0000313" key="4">
    <source>
        <dbReference type="Proteomes" id="UP000464317"/>
    </source>
</evidence>
<keyword evidence="4" id="KW-1185">Reference proteome</keyword>
<evidence type="ECO:0000259" key="2">
    <source>
        <dbReference type="Pfam" id="PF01029"/>
    </source>
</evidence>
<gene>
    <name evidence="3" type="primary">nusB</name>
    <name evidence="3" type="ORF">JPM2_4410</name>
</gene>
<name>A0A809SEX4_9BACT</name>
<dbReference type="AlphaFoldDB" id="A0A809SEX4"/>
<dbReference type="EMBL" id="AP022325">
    <property type="protein sequence ID" value="BBU47748.1"/>
    <property type="molecule type" value="Genomic_DNA"/>
</dbReference>
<protein>
    <submittedName>
        <fullName evidence="3">Transcription antitermination factor NusB</fullName>
    </submittedName>
</protein>
<evidence type="ECO:0000256" key="1">
    <source>
        <dbReference type="ARBA" id="ARBA00022884"/>
    </source>
</evidence>
<evidence type="ECO:0000313" key="3">
    <source>
        <dbReference type="EMBL" id="BBU47748.1"/>
    </source>
</evidence>
<dbReference type="SUPFAM" id="SSF48013">
    <property type="entry name" value="NusB-like"/>
    <property type="match status" value="1"/>
</dbReference>
<dbReference type="Proteomes" id="UP000464317">
    <property type="component" value="Chromosome"/>
</dbReference>
<proteinExistence type="predicted"/>
<dbReference type="Gene3D" id="1.10.940.10">
    <property type="entry name" value="NusB-like"/>
    <property type="match status" value="1"/>
</dbReference>
<dbReference type="GO" id="GO:0003723">
    <property type="term" value="F:RNA binding"/>
    <property type="evidence" value="ECO:0007669"/>
    <property type="project" value="UniProtKB-KW"/>
</dbReference>
<dbReference type="RefSeq" id="WP_036430502.1">
    <property type="nucleotide sequence ID" value="NZ_AP022325.1"/>
</dbReference>
<dbReference type="InterPro" id="IPR035926">
    <property type="entry name" value="NusB-like_sf"/>
</dbReference>
<reference evidence="3 4" key="1">
    <citation type="submission" date="2020-01" db="EMBL/GenBank/DDBJ databases">
        <title>Complete genome sequence of Mycoplasma felis strain Myco-2.</title>
        <authorList>
            <person name="Kinoshita Y."/>
            <person name="Niwa H."/>
            <person name="Uchida-Fujii E."/>
            <person name="Nukada T."/>
        </authorList>
    </citation>
    <scope>NUCLEOTIDE SEQUENCE [LARGE SCALE GENOMIC DNA]</scope>
    <source>
        <strain evidence="3 4">Myco-2</strain>
    </source>
</reference>
<keyword evidence="1" id="KW-0694">RNA-binding</keyword>
<organism evidence="3 4">
    <name type="scientific">Mycoplasmopsis felis</name>
    <dbReference type="NCBI Taxonomy" id="33923"/>
    <lineage>
        <taxon>Bacteria</taxon>
        <taxon>Bacillati</taxon>
        <taxon>Mycoplasmatota</taxon>
        <taxon>Mycoplasmoidales</taxon>
        <taxon>Metamycoplasmataceae</taxon>
        <taxon>Mycoplasmopsis</taxon>
    </lineage>
</organism>
<dbReference type="GeneID" id="89496675"/>